<evidence type="ECO:0000256" key="1">
    <source>
        <dbReference type="SAM" id="Phobius"/>
    </source>
</evidence>
<feature type="transmembrane region" description="Helical" evidence="1">
    <location>
        <begin position="12"/>
        <end position="32"/>
    </location>
</feature>
<protein>
    <submittedName>
        <fullName evidence="2">Uncharacterized protein</fullName>
    </submittedName>
</protein>
<keyword evidence="1" id="KW-0812">Transmembrane</keyword>
<reference evidence="2" key="1">
    <citation type="submission" date="2018-02" db="EMBL/GenBank/DDBJ databases">
        <title>Rhizophora mucronata_Transcriptome.</title>
        <authorList>
            <person name="Meera S.P."/>
            <person name="Sreeshan A."/>
            <person name="Augustine A."/>
        </authorList>
    </citation>
    <scope>NUCLEOTIDE SEQUENCE</scope>
    <source>
        <tissue evidence="2">Leaf</tissue>
    </source>
</reference>
<evidence type="ECO:0000313" key="2">
    <source>
        <dbReference type="EMBL" id="MBX36021.1"/>
    </source>
</evidence>
<sequence>MPLIRHFQVLAVFPYLKLVLLILEWMNYFMLLSSG</sequence>
<dbReference type="EMBL" id="GGEC01055537">
    <property type="protein sequence ID" value="MBX36021.1"/>
    <property type="molecule type" value="Transcribed_RNA"/>
</dbReference>
<dbReference type="AlphaFoldDB" id="A0A2P2N0P9"/>
<keyword evidence="1" id="KW-1133">Transmembrane helix</keyword>
<name>A0A2P2N0P9_RHIMU</name>
<keyword evidence="1" id="KW-0472">Membrane</keyword>
<proteinExistence type="predicted"/>
<accession>A0A2P2N0P9</accession>
<organism evidence="2">
    <name type="scientific">Rhizophora mucronata</name>
    <name type="common">Asiatic mangrove</name>
    <dbReference type="NCBI Taxonomy" id="61149"/>
    <lineage>
        <taxon>Eukaryota</taxon>
        <taxon>Viridiplantae</taxon>
        <taxon>Streptophyta</taxon>
        <taxon>Embryophyta</taxon>
        <taxon>Tracheophyta</taxon>
        <taxon>Spermatophyta</taxon>
        <taxon>Magnoliopsida</taxon>
        <taxon>eudicotyledons</taxon>
        <taxon>Gunneridae</taxon>
        <taxon>Pentapetalae</taxon>
        <taxon>rosids</taxon>
        <taxon>fabids</taxon>
        <taxon>Malpighiales</taxon>
        <taxon>Rhizophoraceae</taxon>
        <taxon>Rhizophora</taxon>
    </lineage>
</organism>